<dbReference type="SMART" id="SM00525">
    <property type="entry name" value="FES"/>
    <property type="match status" value="1"/>
</dbReference>
<dbReference type="GO" id="GO:0046872">
    <property type="term" value="F:metal ion binding"/>
    <property type="evidence" value="ECO:0007669"/>
    <property type="project" value="UniProtKB-KW"/>
</dbReference>
<comment type="caution">
    <text evidence="11">The sequence shown here is derived from an EMBL/GenBank/DDBJ whole genome shotgun (WGS) entry which is preliminary data.</text>
</comment>
<dbReference type="CDD" id="cd00056">
    <property type="entry name" value="ENDO3c"/>
    <property type="match status" value="1"/>
</dbReference>
<evidence type="ECO:0000256" key="5">
    <source>
        <dbReference type="ARBA" id="ARBA00022801"/>
    </source>
</evidence>
<feature type="non-terminal residue" evidence="11">
    <location>
        <position position="342"/>
    </location>
</feature>
<keyword evidence="3" id="KW-0479">Metal-binding</keyword>
<evidence type="ECO:0000256" key="8">
    <source>
        <dbReference type="ARBA" id="ARBA00023204"/>
    </source>
</evidence>
<dbReference type="Pfam" id="PF00730">
    <property type="entry name" value="HhH-GPD"/>
    <property type="match status" value="1"/>
</dbReference>
<keyword evidence="9" id="KW-0326">Glycosidase</keyword>
<keyword evidence="7" id="KW-0411">Iron-sulfur</keyword>
<dbReference type="PANTHER" id="PTHR42944">
    <property type="entry name" value="ADENINE DNA GLYCOSYLASE"/>
    <property type="match status" value="1"/>
</dbReference>
<dbReference type="Gene3D" id="1.10.1670.10">
    <property type="entry name" value="Helix-hairpin-Helix base-excision DNA repair enzymes (C-terminal)"/>
    <property type="match status" value="1"/>
</dbReference>
<evidence type="ECO:0000313" key="12">
    <source>
        <dbReference type="Proteomes" id="UP000193685"/>
    </source>
</evidence>
<organism evidence="11 12">
    <name type="scientific">Protomyces lactucae-debilis</name>
    <dbReference type="NCBI Taxonomy" id="2754530"/>
    <lineage>
        <taxon>Eukaryota</taxon>
        <taxon>Fungi</taxon>
        <taxon>Dikarya</taxon>
        <taxon>Ascomycota</taxon>
        <taxon>Taphrinomycotina</taxon>
        <taxon>Taphrinomycetes</taxon>
        <taxon>Taphrinales</taxon>
        <taxon>Protomycetaceae</taxon>
        <taxon>Protomyces</taxon>
    </lineage>
</organism>
<evidence type="ECO:0000256" key="3">
    <source>
        <dbReference type="ARBA" id="ARBA00022723"/>
    </source>
</evidence>
<dbReference type="OMA" id="QQTRMET"/>
<keyword evidence="12" id="KW-1185">Reference proteome</keyword>
<dbReference type="Proteomes" id="UP000193685">
    <property type="component" value="Unassembled WGS sequence"/>
</dbReference>
<dbReference type="InterPro" id="IPR044298">
    <property type="entry name" value="MIG/MutY"/>
</dbReference>
<evidence type="ECO:0000256" key="4">
    <source>
        <dbReference type="ARBA" id="ARBA00022763"/>
    </source>
</evidence>
<dbReference type="GO" id="GO:0034039">
    <property type="term" value="F:8-oxo-7,8-dihydroguanine DNA N-glycosylase activity"/>
    <property type="evidence" value="ECO:0007669"/>
    <property type="project" value="TreeGrafter"/>
</dbReference>
<dbReference type="STRING" id="56484.A0A1Y2FF07"/>
<dbReference type="EMBL" id="MCFI01000009">
    <property type="protein sequence ID" value="ORY82528.1"/>
    <property type="molecule type" value="Genomic_DNA"/>
</dbReference>
<accession>A0A1Y2FF07</accession>
<evidence type="ECO:0000256" key="2">
    <source>
        <dbReference type="ARBA" id="ARBA00008343"/>
    </source>
</evidence>
<keyword evidence="5" id="KW-0378">Hydrolase</keyword>
<name>A0A1Y2FF07_PROLT</name>
<protein>
    <submittedName>
        <fullName evidence="11">DNA glycosylase</fullName>
    </submittedName>
</protein>
<comment type="similarity">
    <text evidence="2">Belongs to the Nth/MutY family.</text>
</comment>
<dbReference type="GeneID" id="63783597"/>
<dbReference type="OrthoDB" id="10248838at2759"/>
<proteinExistence type="inferred from homology"/>
<dbReference type="GO" id="GO:0032357">
    <property type="term" value="F:oxidized purine DNA binding"/>
    <property type="evidence" value="ECO:0007669"/>
    <property type="project" value="TreeGrafter"/>
</dbReference>
<dbReference type="RefSeq" id="XP_040725399.1">
    <property type="nucleotide sequence ID" value="XM_040866998.1"/>
</dbReference>
<keyword evidence="4" id="KW-0227">DNA damage</keyword>
<dbReference type="GO" id="GO:0051539">
    <property type="term" value="F:4 iron, 4 sulfur cluster binding"/>
    <property type="evidence" value="ECO:0007669"/>
    <property type="project" value="InterPro"/>
</dbReference>
<dbReference type="PANTHER" id="PTHR42944:SF1">
    <property type="entry name" value="ADENINE DNA GLYCOSYLASE"/>
    <property type="match status" value="1"/>
</dbReference>
<evidence type="ECO:0000256" key="6">
    <source>
        <dbReference type="ARBA" id="ARBA00023004"/>
    </source>
</evidence>
<gene>
    <name evidence="11" type="ORF">BCR37DRAFT_330921</name>
</gene>
<dbReference type="InterPro" id="IPR011257">
    <property type="entry name" value="DNA_glycosylase"/>
</dbReference>
<dbReference type="InterPro" id="IPR003651">
    <property type="entry name" value="Endonuclease3_FeS-loop_motif"/>
</dbReference>
<dbReference type="AlphaFoldDB" id="A0A1Y2FF07"/>
<dbReference type="GO" id="GO:0035485">
    <property type="term" value="F:adenine/guanine mispair binding"/>
    <property type="evidence" value="ECO:0007669"/>
    <property type="project" value="TreeGrafter"/>
</dbReference>
<feature type="domain" description="HhH-GPD" evidence="10">
    <location>
        <begin position="66"/>
        <end position="225"/>
    </location>
</feature>
<dbReference type="InterPro" id="IPR023170">
    <property type="entry name" value="HhH_base_excis_C"/>
</dbReference>
<evidence type="ECO:0000256" key="9">
    <source>
        <dbReference type="ARBA" id="ARBA00023295"/>
    </source>
</evidence>
<reference evidence="11 12" key="1">
    <citation type="submission" date="2016-07" db="EMBL/GenBank/DDBJ databases">
        <title>Pervasive Adenine N6-methylation of Active Genes in Fungi.</title>
        <authorList>
            <consortium name="DOE Joint Genome Institute"/>
            <person name="Mondo S.J."/>
            <person name="Dannebaum R.O."/>
            <person name="Kuo R.C."/>
            <person name="Labutti K."/>
            <person name="Haridas S."/>
            <person name="Kuo A."/>
            <person name="Salamov A."/>
            <person name="Ahrendt S.R."/>
            <person name="Lipzen A."/>
            <person name="Sullivan W."/>
            <person name="Andreopoulos W.B."/>
            <person name="Clum A."/>
            <person name="Lindquist E."/>
            <person name="Daum C."/>
            <person name="Ramamoorthy G.K."/>
            <person name="Gryganskyi A."/>
            <person name="Culley D."/>
            <person name="Magnuson J.K."/>
            <person name="James T.Y."/>
            <person name="O'Malley M.A."/>
            <person name="Stajich J.E."/>
            <person name="Spatafora J.W."/>
            <person name="Visel A."/>
            <person name="Grigoriev I.V."/>
        </authorList>
    </citation>
    <scope>NUCLEOTIDE SEQUENCE [LARGE SCALE GENOMIC DNA]</scope>
    <source>
        <strain evidence="11 12">12-1054</strain>
    </source>
</reference>
<dbReference type="SUPFAM" id="SSF48150">
    <property type="entry name" value="DNA-glycosylase"/>
    <property type="match status" value="1"/>
</dbReference>
<dbReference type="GO" id="GO:0006285">
    <property type="term" value="P:base-excision repair, AP site formation"/>
    <property type="evidence" value="ECO:0007669"/>
    <property type="project" value="UniProtKB-ARBA"/>
</dbReference>
<dbReference type="Gene3D" id="1.10.340.30">
    <property type="entry name" value="Hypothetical protein, domain 2"/>
    <property type="match status" value="1"/>
</dbReference>
<dbReference type="GO" id="GO:0000701">
    <property type="term" value="F:purine-specific mismatch base pair DNA N-glycosylase activity"/>
    <property type="evidence" value="ECO:0007669"/>
    <property type="project" value="TreeGrafter"/>
</dbReference>
<dbReference type="InterPro" id="IPR003265">
    <property type="entry name" value="HhH-GPD_domain"/>
</dbReference>
<dbReference type="SMART" id="SM00478">
    <property type="entry name" value="ENDO3c"/>
    <property type="match status" value="1"/>
</dbReference>
<evidence type="ECO:0000256" key="1">
    <source>
        <dbReference type="ARBA" id="ARBA00001966"/>
    </source>
</evidence>
<keyword evidence="6" id="KW-0408">Iron</keyword>
<sequence length="342" mass="37874">MSRSPHPSSLHDLSAEEASTISTALQAWYLKEARVLPWRVPAVPFGTAPYTEHVQRVYLCLVSETMLQQTQVATVIEYFQRWMLRFPTIADVAEAPEADVLKLWAGLGYYSRAKRLQEACAYLQATYVAETLPFPNDVATWVKHVAGVGPYTAGAVLSIACGLSAPIVDGNVQRVLSRFLAIRGDTKTPKSAGSKLIWQQSALLVEQAGNQPGTFNQALMELGATVCTPVKPTCASCPVREECRAYRQYTQLKQASPFFKKRKAAVLELEIEDLPEPCPICPQEAIALPAGRDFIETHYPLKIAKKQQRLEHALVVVVRKGDQVYLERKQTGLLAGLFDFPS</sequence>
<dbReference type="GO" id="GO:0006298">
    <property type="term" value="P:mismatch repair"/>
    <property type="evidence" value="ECO:0007669"/>
    <property type="project" value="TreeGrafter"/>
</dbReference>
<evidence type="ECO:0000313" key="11">
    <source>
        <dbReference type="EMBL" id="ORY82528.1"/>
    </source>
</evidence>
<dbReference type="GO" id="GO:0005634">
    <property type="term" value="C:nucleus"/>
    <property type="evidence" value="ECO:0007669"/>
    <property type="project" value="TreeGrafter"/>
</dbReference>
<evidence type="ECO:0000256" key="7">
    <source>
        <dbReference type="ARBA" id="ARBA00023014"/>
    </source>
</evidence>
<evidence type="ECO:0000259" key="10">
    <source>
        <dbReference type="SMART" id="SM00478"/>
    </source>
</evidence>
<keyword evidence="8" id="KW-0234">DNA repair</keyword>
<comment type="cofactor">
    <cofactor evidence="1">
        <name>[4Fe-4S] cluster</name>
        <dbReference type="ChEBI" id="CHEBI:49883"/>
    </cofactor>
</comment>